<comment type="caution">
    <text evidence="1">The sequence shown here is derived from an EMBL/GenBank/DDBJ whole genome shotgun (WGS) entry which is preliminary data.</text>
</comment>
<keyword evidence="2" id="KW-1185">Reference proteome</keyword>
<proteinExistence type="predicted"/>
<accession>A0ABT8WZJ1</accession>
<sequence length="46" mass="5457">MKFVAVYANWADFVFNKDYNLPTLQEVEQHIEEEEGLLKESLVLKK</sequence>
<organism evidence="1 2">
    <name type="scientific">Flavivirga amylovorans</name>
    <dbReference type="NCBI Taxonomy" id="870486"/>
    <lineage>
        <taxon>Bacteria</taxon>
        <taxon>Pseudomonadati</taxon>
        <taxon>Bacteroidota</taxon>
        <taxon>Flavobacteriia</taxon>
        <taxon>Flavobacteriales</taxon>
        <taxon>Flavobacteriaceae</taxon>
        <taxon>Flavivirga</taxon>
    </lineage>
</organism>
<name>A0ABT8WZJ1_9FLAO</name>
<dbReference type="Proteomes" id="UP001176891">
    <property type="component" value="Unassembled WGS sequence"/>
</dbReference>
<dbReference type="RefSeq" id="WP_303281600.1">
    <property type="nucleotide sequence ID" value="NZ_BAABCZ010000005.1"/>
</dbReference>
<evidence type="ECO:0000313" key="1">
    <source>
        <dbReference type="EMBL" id="MDO5987057.1"/>
    </source>
</evidence>
<protein>
    <submittedName>
        <fullName evidence="1">Uncharacterized protein</fullName>
    </submittedName>
</protein>
<dbReference type="EMBL" id="JAUOEM010000002">
    <property type="protein sequence ID" value="MDO5987057.1"/>
    <property type="molecule type" value="Genomic_DNA"/>
</dbReference>
<reference evidence="1" key="1">
    <citation type="submission" date="2023-07" db="EMBL/GenBank/DDBJ databases">
        <title>Two novel species in the genus Flavivirga.</title>
        <authorList>
            <person name="Kwon K."/>
        </authorList>
    </citation>
    <scope>NUCLEOTIDE SEQUENCE</scope>
    <source>
        <strain evidence="1">KACC 14157</strain>
    </source>
</reference>
<gene>
    <name evidence="1" type="ORF">Q4Q39_06505</name>
</gene>
<evidence type="ECO:0000313" key="2">
    <source>
        <dbReference type="Proteomes" id="UP001176891"/>
    </source>
</evidence>